<accession>A0AA86R6T8</accession>
<keyword evidence="6" id="KW-0368">Histidine biosynthesis</keyword>
<protein>
    <recommendedName>
        <fullName evidence="3">histidinol-phosphatase</fullName>
        <ecNumber evidence="3">3.1.3.15</ecNumber>
    </recommendedName>
</protein>
<name>A0AA86R6T8_9EUKA</name>
<dbReference type="InterPro" id="IPR004013">
    <property type="entry name" value="PHP_dom"/>
</dbReference>
<evidence type="ECO:0000313" key="11">
    <source>
        <dbReference type="Proteomes" id="UP001642409"/>
    </source>
</evidence>
<evidence type="ECO:0000256" key="5">
    <source>
        <dbReference type="ARBA" id="ARBA00022801"/>
    </source>
</evidence>
<evidence type="ECO:0000256" key="3">
    <source>
        <dbReference type="ARBA" id="ARBA00013085"/>
    </source>
</evidence>
<evidence type="ECO:0000256" key="1">
    <source>
        <dbReference type="ARBA" id="ARBA00004970"/>
    </source>
</evidence>
<dbReference type="PANTHER" id="PTHR21039">
    <property type="entry name" value="HISTIDINOL PHOSPHATASE-RELATED"/>
    <property type="match status" value="1"/>
</dbReference>
<dbReference type="InterPro" id="IPR010140">
    <property type="entry name" value="Histidinol_P_phosphatase_HisJ"/>
</dbReference>
<gene>
    <name evidence="10" type="ORF">HINF_LOCUS29773</name>
    <name evidence="9" type="ORF">HINF_LOCUS60394</name>
</gene>
<reference evidence="9" key="1">
    <citation type="submission" date="2023-06" db="EMBL/GenBank/DDBJ databases">
        <authorList>
            <person name="Kurt Z."/>
        </authorList>
    </citation>
    <scope>NUCLEOTIDE SEQUENCE</scope>
</reference>
<dbReference type="SUPFAM" id="SSF89550">
    <property type="entry name" value="PHP domain-like"/>
    <property type="match status" value="1"/>
</dbReference>
<dbReference type="Gene3D" id="3.20.20.140">
    <property type="entry name" value="Metal-dependent hydrolases"/>
    <property type="match status" value="1"/>
</dbReference>
<feature type="domain" description="PHP" evidence="8">
    <location>
        <begin position="7"/>
        <end position="170"/>
    </location>
</feature>
<comment type="catalytic activity">
    <reaction evidence="7">
        <text>L-histidinol phosphate + H2O = L-histidinol + phosphate</text>
        <dbReference type="Rhea" id="RHEA:14465"/>
        <dbReference type="ChEBI" id="CHEBI:15377"/>
        <dbReference type="ChEBI" id="CHEBI:43474"/>
        <dbReference type="ChEBI" id="CHEBI:57699"/>
        <dbReference type="ChEBI" id="CHEBI:57980"/>
        <dbReference type="EC" id="3.1.3.15"/>
    </reaction>
</comment>
<evidence type="ECO:0000256" key="7">
    <source>
        <dbReference type="ARBA" id="ARBA00049158"/>
    </source>
</evidence>
<dbReference type="InterPro" id="IPR016195">
    <property type="entry name" value="Pol/histidinol_Pase-like"/>
</dbReference>
<dbReference type="PANTHER" id="PTHR21039:SF0">
    <property type="entry name" value="HISTIDINOL-PHOSPHATASE"/>
    <property type="match status" value="1"/>
</dbReference>
<dbReference type="AlphaFoldDB" id="A0AA86R6T8"/>
<comment type="pathway">
    <text evidence="1">Amino-acid biosynthesis; L-histidine biosynthesis; L-histidine from 5-phospho-alpha-D-ribose 1-diphosphate: step 8/9.</text>
</comment>
<keyword evidence="4" id="KW-0028">Amino-acid biosynthesis</keyword>
<dbReference type="GO" id="GO:0004401">
    <property type="term" value="F:histidinol-phosphatase activity"/>
    <property type="evidence" value="ECO:0007669"/>
    <property type="project" value="UniProtKB-EC"/>
</dbReference>
<evidence type="ECO:0000256" key="2">
    <source>
        <dbReference type="ARBA" id="ARBA00009152"/>
    </source>
</evidence>
<comment type="similarity">
    <text evidence="2">Belongs to the PHP hydrolase family. HisK subfamily.</text>
</comment>
<evidence type="ECO:0000256" key="6">
    <source>
        <dbReference type="ARBA" id="ARBA00023102"/>
    </source>
</evidence>
<evidence type="ECO:0000313" key="9">
    <source>
        <dbReference type="EMBL" id="CAI9972749.1"/>
    </source>
</evidence>
<dbReference type="Proteomes" id="UP001642409">
    <property type="component" value="Unassembled WGS sequence"/>
</dbReference>
<evidence type="ECO:0000313" key="10">
    <source>
        <dbReference type="EMBL" id="CAL6024759.1"/>
    </source>
</evidence>
<dbReference type="EMBL" id="CATOUU010001114">
    <property type="protein sequence ID" value="CAI9972749.1"/>
    <property type="molecule type" value="Genomic_DNA"/>
</dbReference>
<keyword evidence="11" id="KW-1185">Reference proteome</keyword>
<keyword evidence="5" id="KW-0378">Hydrolase</keyword>
<sequence>MKRVVYDCHTHTYLCGHAENVPPRVFHKIANNQNMRGFAFCCHNPFINDDFCPSYCMPFSSFTTFLELYRQESAFCAQNYPNLELLLAMEVDYCSDARKTKAFVDLTADFDFLLGSIHNDDELHQISFLSRRDYVSKYVKQWKEAVSTGWFQIMSHYDYFRAYFGDQWYLDNMNQYKDDLEGGIIYLNEINKERARNGEELIALECNTGGIQYGDDKYMPTEQLLQLAINLGIPISIGSDCHYQNEVGRQFKQCFTDLQNMGLKELCYFKKKRMQTYSIQEAIELNKKFDSIND</sequence>
<dbReference type="Pfam" id="PF02811">
    <property type="entry name" value="PHP"/>
    <property type="match status" value="1"/>
</dbReference>
<dbReference type="GO" id="GO:0005737">
    <property type="term" value="C:cytoplasm"/>
    <property type="evidence" value="ECO:0007669"/>
    <property type="project" value="TreeGrafter"/>
</dbReference>
<dbReference type="EMBL" id="CAXDID020000096">
    <property type="protein sequence ID" value="CAL6024759.1"/>
    <property type="molecule type" value="Genomic_DNA"/>
</dbReference>
<proteinExistence type="inferred from homology"/>
<evidence type="ECO:0000256" key="4">
    <source>
        <dbReference type="ARBA" id="ARBA00022605"/>
    </source>
</evidence>
<reference evidence="10 11" key="2">
    <citation type="submission" date="2024-07" db="EMBL/GenBank/DDBJ databases">
        <authorList>
            <person name="Akdeniz Z."/>
        </authorList>
    </citation>
    <scope>NUCLEOTIDE SEQUENCE [LARGE SCALE GENOMIC DNA]</scope>
</reference>
<evidence type="ECO:0000259" key="8">
    <source>
        <dbReference type="Pfam" id="PF02811"/>
    </source>
</evidence>
<organism evidence="9">
    <name type="scientific">Hexamita inflata</name>
    <dbReference type="NCBI Taxonomy" id="28002"/>
    <lineage>
        <taxon>Eukaryota</taxon>
        <taxon>Metamonada</taxon>
        <taxon>Diplomonadida</taxon>
        <taxon>Hexamitidae</taxon>
        <taxon>Hexamitinae</taxon>
        <taxon>Hexamita</taxon>
    </lineage>
</organism>
<dbReference type="GO" id="GO:0000105">
    <property type="term" value="P:L-histidine biosynthetic process"/>
    <property type="evidence" value="ECO:0007669"/>
    <property type="project" value="UniProtKB-KW"/>
</dbReference>
<dbReference type="EC" id="3.1.3.15" evidence="3"/>
<comment type="caution">
    <text evidence="9">The sequence shown here is derived from an EMBL/GenBank/DDBJ whole genome shotgun (WGS) entry which is preliminary data.</text>
</comment>